<accession>A0A7S8FB16</accession>
<dbReference type="InterPro" id="IPR028098">
    <property type="entry name" value="Glyco_trans_4-like_N"/>
</dbReference>
<dbReference type="KEGG" id="nkf:Nkreftii_000305"/>
<dbReference type="AlphaFoldDB" id="A0A7S8FB16"/>
<dbReference type="Pfam" id="PF13439">
    <property type="entry name" value="Glyco_transf_4"/>
    <property type="match status" value="1"/>
</dbReference>
<feature type="region of interest" description="Disordered" evidence="1">
    <location>
        <begin position="356"/>
        <end position="375"/>
    </location>
</feature>
<evidence type="ECO:0000313" key="5">
    <source>
        <dbReference type="Proteomes" id="UP000593737"/>
    </source>
</evidence>
<evidence type="ECO:0000259" key="3">
    <source>
        <dbReference type="Pfam" id="PF13439"/>
    </source>
</evidence>
<gene>
    <name evidence="4" type="ORF">Nkreftii_000305</name>
</gene>
<reference evidence="4 5" key="1">
    <citation type="journal article" date="2020" name="ISME J.">
        <title>Enrichment and physiological characterization of a novel comammox Nitrospira indicates ammonium inhibition of complete nitrification.</title>
        <authorList>
            <person name="Sakoula D."/>
            <person name="Koch H."/>
            <person name="Frank J."/>
            <person name="Jetten M.S.M."/>
            <person name="van Kessel M.A.H.J."/>
            <person name="Lucker S."/>
        </authorList>
    </citation>
    <scope>NUCLEOTIDE SEQUENCE [LARGE SCALE GENOMIC DNA]</scope>
    <source>
        <strain evidence="4">Comreactor17</strain>
    </source>
</reference>
<dbReference type="CDD" id="cd03802">
    <property type="entry name" value="GT4_AviGT4-like"/>
    <property type="match status" value="1"/>
</dbReference>
<name>A0A7S8FB16_9BACT</name>
<evidence type="ECO:0000259" key="2">
    <source>
        <dbReference type="Pfam" id="PF00534"/>
    </source>
</evidence>
<evidence type="ECO:0000256" key="1">
    <source>
        <dbReference type="SAM" id="MobiDB-lite"/>
    </source>
</evidence>
<dbReference type="Gene3D" id="3.40.50.2000">
    <property type="entry name" value="Glycogen Phosphorylase B"/>
    <property type="match status" value="2"/>
</dbReference>
<dbReference type="SUPFAM" id="SSF53756">
    <property type="entry name" value="UDP-Glycosyltransferase/glycogen phosphorylase"/>
    <property type="match status" value="1"/>
</dbReference>
<dbReference type="Proteomes" id="UP000593737">
    <property type="component" value="Chromosome"/>
</dbReference>
<protein>
    <submittedName>
        <fullName evidence="4">Glycosyl transferase</fullName>
    </submittedName>
</protein>
<dbReference type="GO" id="GO:0016757">
    <property type="term" value="F:glycosyltransferase activity"/>
    <property type="evidence" value="ECO:0007669"/>
    <property type="project" value="InterPro"/>
</dbReference>
<feature type="domain" description="Glycosyl transferase family 1" evidence="2">
    <location>
        <begin position="168"/>
        <end position="305"/>
    </location>
</feature>
<evidence type="ECO:0000313" key="4">
    <source>
        <dbReference type="EMBL" id="QPD02531.1"/>
    </source>
</evidence>
<sequence>MRIAQVAPLWESVPPKLYGGTERIVSYITEELVALGHDVTLFASGDSETAARLEAICPQALRLNTGLFNRDAPLMMLQERGLGSATDFDIIHSHLDFNGFPLARRNPVPVVTTLHGRLDLPELEPVYREFSEMPLVSISDSQRRPLPWASWAGTVYHGLPRNLYTFHPQSQGYLAFVGRTAPEKRPDHAIEIAKRAGLPLRIAAKVDRADRTYFEAEIEPLLDHPLIEFVGEISDGEKDEFIGNAMAVVCPYDWPEPFGLVLIEAFACGTPVLAYRRGSIPEIVDHGVTGFICETVDEMVDAVGQVSLIDRKQCRATFDERFTADRMARDYVALYERLLLEDGAVQAAQSMAFEPSNNGGFKTEPHKAFGRGRHV</sequence>
<dbReference type="InterPro" id="IPR050194">
    <property type="entry name" value="Glycosyltransferase_grp1"/>
</dbReference>
<proteinExistence type="predicted"/>
<organism evidence="4 5">
    <name type="scientific">Candidatus Nitrospira kreftii</name>
    <dbReference type="NCBI Taxonomy" id="2652173"/>
    <lineage>
        <taxon>Bacteria</taxon>
        <taxon>Pseudomonadati</taxon>
        <taxon>Nitrospirota</taxon>
        <taxon>Nitrospiria</taxon>
        <taxon>Nitrospirales</taxon>
        <taxon>Nitrospiraceae</taxon>
        <taxon>Nitrospira</taxon>
    </lineage>
</organism>
<keyword evidence="4" id="KW-0808">Transferase</keyword>
<dbReference type="Pfam" id="PF00534">
    <property type="entry name" value="Glycos_transf_1"/>
    <property type="match status" value="1"/>
</dbReference>
<feature type="domain" description="Glycosyltransferase subfamily 4-like N-terminal" evidence="3">
    <location>
        <begin position="18"/>
        <end position="125"/>
    </location>
</feature>
<dbReference type="EMBL" id="CP047423">
    <property type="protein sequence ID" value="QPD02531.1"/>
    <property type="molecule type" value="Genomic_DNA"/>
</dbReference>
<dbReference type="PANTHER" id="PTHR45947">
    <property type="entry name" value="SULFOQUINOVOSYL TRANSFERASE SQD2"/>
    <property type="match status" value="1"/>
</dbReference>
<dbReference type="InterPro" id="IPR001296">
    <property type="entry name" value="Glyco_trans_1"/>
</dbReference>
<dbReference type="PANTHER" id="PTHR45947:SF3">
    <property type="entry name" value="SULFOQUINOVOSYL TRANSFERASE SQD2"/>
    <property type="match status" value="1"/>
</dbReference>